<reference evidence="2 3" key="1">
    <citation type="submission" date="2019-09" db="EMBL/GenBank/DDBJ databases">
        <title>Isolation and identification of active actinomycetes.</title>
        <authorList>
            <person name="Yu Z."/>
            <person name="Han C."/>
            <person name="Yu B."/>
        </authorList>
    </citation>
    <scope>NUCLEOTIDE SEQUENCE [LARGE SCALE GENOMIC DNA]</scope>
    <source>
        <strain evidence="2 3">NEAU-H2</strain>
    </source>
</reference>
<accession>A0A7J5DFI3</accession>
<feature type="chain" id="PRO_5038819657" evidence="1">
    <location>
        <begin position="23"/>
        <end position="196"/>
    </location>
</feature>
<proteinExistence type="predicted"/>
<dbReference type="AlphaFoldDB" id="A0A7J5DFI3"/>
<comment type="caution">
    <text evidence="2">The sequence shown here is derived from an EMBL/GenBank/DDBJ whole genome shotgun (WGS) entry which is preliminary data.</text>
</comment>
<dbReference type="Proteomes" id="UP000442990">
    <property type="component" value="Unassembled WGS sequence"/>
</dbReference>
<dbReference type="RefSeq" id="WP_151470061.1">
    <property type="nucleotide sequence ID" value="NZ_WBKG01000012.1"/>
</dbReference>
<gene>
    <name evidence="2" type="ORF">F8144_16305</name>
</gene>
<keyword evidence="1" id="KW-0732">Signal</keyword>
<evidence type="ECO:0000313" key="3">
    <source>
        <dbReference type="Proteomes" id="UP000442990"/>
    </source>
</evidence>
<evidence type="ECO:0000256" key="1">
    <source>
        <dbReference type="SAM" id="SignalP"/>
    </source>
</evidence>
<organism evidence="2 3">
    <name type="scientific">Streptomyces triticiradicis</name>
    <dbReference type="NCBI Taxonomy" id="2651189"/>
    <lineage>
        <taxon>Bacteria</taxon>
        <taxon>Bacillati</taxon>
        <taxon>Actinomycetota</taxon>
        <taxon>Actinomycetes</taxon>
        <taxon>Kitasatosporales</taxon>
        <taxon>Streptomycetaceae</taxon>
        <taxon>Streptomyces</taxon>
    </lineage>
</organism>
<keyword evidence="3" id="KW-1185">Reference proteome</keyword>
<feature type="signal peptide" evidence="1">
    <location>
        <begin position="1"/>
        <end position="22"/>
    </location>
</feature>
<sequence length="196" mass="21412">MNRRSRIRNTAGVVAASAVALAAVQGSSAVAENGESRASERATVCVGTRPTGSPTDPELSLNRLLRYVEKRGETRYARVFTGLAGDDDPRTAHVYRIPSKAFDADVCAHAEKGIRVRLHDTDVTARRLEALVESTGDRMDRWDGEFDLREVGPDPSGFVFFGVDDPAKADLVLKKDLGPFWAKHIRVEYAESASPL</sequence>
<dbReference type="EMBL" id="WBKG01000012">
    <property type="protein sequence ID" value="KAB1987627.1"/>
    <property type="molecule type" value="Genomic_DNA"/>
</dbReference>
<evidence type="ECO:0000313" key="2">
    <source>
        <dbReference type="EMBL" id="KAB1987627.1"/>
    </source>
</evidence>
<name>A0A7J5DFI3_9ACTN</name>
<protein>
    <submittedName>
        <fullName evidence="2">Uncharacterized protein</fullName>
    </submittedName>
</protein>